<dbReference type="InterPro" id="IPR039421">
    <property type="entry name" value="Type_1_exporter"/>
</dbReference>
<dbReference type="PROSITE" id="PS50893">
    <property type="entry name" value="ABC_TRANSPORTER_2"/>
    <property type="match status" value="1"/>
</dbReference>
<keyword evidence="3" id="KW-1003">Cell membrane</keyword>
<dbReference type="EMBL" id="AEQN01000028">
    <property type="protein sequence ID" value="EFV00782.1"/>
    <property type="molecule type" value="Genomic_DNA"/>
</dbReference>
<evidence type="ECO:0000256" key="2">
    <source>
        <dbReference type="ARBA" id="ARBA00022448"/>
    </source>
</evidence>
<evidence type="ECO:0000259" key="11">
    <source>
        <dbReference type="PROSITE" id="PS50929"/>
    </source>
</evidence>
<dbReference type="InterPro" id="IPR036640">
    <property type="entry name" value="ABC1_TM_sf"/>
</dbReference>
<gene>
    <name evidence="12" type="ORF">HMP0721_2231</name>
</gene>
<feature type="transmembrane region" description="Helical" evidence="9">
    <location>
        <begin position="479"/>
        <end position="502"/>
    </location>
</feature>
<keyword evidence="6 12" id="KW-0067">ATP-binding</keyword>
<evidence type="ECO:0000256" key="5">
    <source>
        <dbReference type="ARBA" id="ARBA00022741"/>
    </source>
</evidence>
<dbReference type="InterPro" id="IPR017871">
    <property type="entry name" value="ABC_transporter-like_CS"/>
</dbReference>
<keyword evidence="5" id="KW-0547">Nucleotide-binding</keyword>
<dbReference type="PANTHER" id="PTHR43394:SF1">
    <property type="entry name" value="ATP-BINDING CASSETTE SUB-FAMILY B MEMBER 10, MITOCHONDRIAL"/>
    <property type="match status" value="1"/>
</dbReference>
<dbReference type="SUPFAM" id="SSF90123">
    <property type="entry name" value="ABC transporter transmembrane region"/>
    <property type="match status" value="1"/>
</dbReference>
<dbReference type="Pfam" id="PF00664">
    <property type="entry name" value="ABC_membrane"/>
    <property type="match status" value="1"/>
</dbReference>
<keyword evidence="13" id="KW-1185">Reference proteome</keyword>
<keyword evidence="2" id="KW-0813">Transport</keyword>
<feature type="transmembrane region" description="Helical" evidence="9">
    <location>
        <begin position="369"/>
        <end position="393"/>
    </location>
</feature>
<organism evidence="12 13">
    <name type="scientific">Pseudoramibacter alactolyticus ATCC 23263</name>
    <dbReference type="NCBI Taxonomy" id="887929"/>
    <lineage>
        <taxon>Bacteria</taxon>
        <taxon>Bacillati</taxon>
        <taxon>Bacillota</taxon>
        <taxon>Clostridia</taxon>
        <taxon>Eubacteriales</taxon>
        <taxon>Eubacteriaceae</taxon>
        <taxon>Pseudoramibacter</taxon>
    </lineage>
</organism>
<dbReference type="eggNOG" id="COG1132">
    <property type="taxonomic scope" value="Bacteria"/>
</dbReference>
<proteinExistence type="predicted"/>
<reference evidence="12 13" key="1">
    <citation type="submission" date="2010-12" db="EMBL/GenBank/DDBJ databases">
        <authorList>
            <person name="Muzny D."/>
            <person name="Qin X."/>
            <person name="Deng J."/>
            <person name="Jiang H."/>
            <person name="Liu Y."/>
            <person name="Qu J."/>
            <person name="Song X.-Z."/>
            <person name="Zhang L."/>
            <person name="Thornton R."/>
            <person name="Coyle M."/>
            <person name="Francisco L."/>
            <person name="Jackson L."/>
            <person name="Javaid M."/>
            <person name="Korchina V."/>
            <person name="Kovar C."/>
            <person name="Mata R."/>
            <person name="Mathew T."/>
            <person name="Ngo R."/>
            <person name="Nguyen L."/>
            <person name="Nguyen N."/>
            <person name="Okwuonu G."/>
            <person name="Ongeri F."/>
            <person name="Pham C."/>
            <person name="Simmons D."/>
            <person name="Wilczek-Boney K."/>
            <person name="Hale W."/>
            <person name="Jakkamsetti A."/>
            <person name="Pham P."/>
            <person name="Ruth R."/>
            <person name="San Lucas F."/>
            <person name="Warren J."/>
            <person name="Zhang J."/>
            <person name="Zhao Z."/>
            <person name="Zhou C."/>
            <person name="Zhu D."/>
            <person name="Lee S."/>
            <person name="Bess C."/>
            <person name="Blankenburg K."/>
            <person name="Forbes L."/>
            <person name="Fu Q."/>
            <person name="Gubbala S."/>
            <person name="Hirani K."/>
            <person name="Jayaseelan J.C."/>
            <person name="Lara F."/>
            <person name="Munidasa M."/>
            <person name="Palculict T."/>
            <person name="Patil S."/>
            <person name="Pu L.-L."/>
            <person name="Saada N."/>
            <person name="Tang L."/>
            <person name="Weissenberger G."/>
            <person name="Zhu Y."/>
            <person name="Hemphill L."/>
            <person name="Shang Y."/>
            <person name="Youmans B."/>
            <person name="Ayvaz T."/>
            <person name="Ross M."/>
            <person name="Santibanez J."/>
            <person name="Aqrawi P."/>
            <person name="Gross S."/>
            <person name="Joshi V."/>
            <person name="Fowler G."/>
            <person name="Nazareth L."/>
            <person name="Reid J."/>
            <person name="Worley K."/>
            <person name="Petrosino J."/>
            <person name="Highlander S."/>
            <person name="Gibbs R."/>
        </authorList>
    </citation>
    <scope>NUCLEOTIDE SEQUENCE [LARGE SCALE GENOMIC DNA]</scope>
    <source>
        <strain evidence="12 13">ATCC 23263</strain>
    </source>
</reference>
<feature type="transmembrane region" description="Helical" evidence="9">
    <location>
        <begin position="303"/>
        <end position="326"/>
    </location>
</feature>
<dbReference type="AlphaFoldDB" id="E6MJP6"/>
<keyword evidence="8 9" id="KW-0472">Membrane</keyword>
<dbReference type="PROSITE" id="PS50929">
    <property type="entry name" value="ABC_TM1F"/>
    <property type="match status" value="1"/>
</dbReference>
<comment type="caution">
    <text evidence="12">The sequence shown here is derived from an EMBL/GenBank/DDBJ whole genome shotgun (WGS) entry which is preliminary data.</text>
</comment>
<sequence length="819" mass="89494">MTVSNDEGKQMRKLRKYLKPYGLLFLVAVAFLFVQAVSELNLPNMMSNIINVGIQQNGIEHAAPEAISDRGYAFMRSFMTKKERARLDRYYRRVPAAKVNRRTYDKLAKGEGLYRLKAKTDTAYDTLDPIFSRAGWTFIEFIQDKDNRAQIKKAAAAQARAKLIAQARAGAAAKGMNLSAVSDEALLAMLSDPAQAAKFGMDAEQIQAMNRGSAGSSTDFKVSGRTTSSNLNKIDMTEVYPLTPAIRAAGGSAMQRARDKAMKIDTSMQSQTGAVFVKLFGKELGVDIGARQQSYIVRTGLKMIGLTVLSALAAISVGFLASRIAAGMARSLREDLFQKVTTFSSPEFSRFGTASLITRSTNDITQLQTFIIMAIRMVCYAPIIGTGGIIMALRRDVSMAWVIALAVIVLLGLIAVVAALVMPKFKIMQKLIDRLNLVMRENLNGMEVVRAFSNQSHEAKRFDGENTAVTQNNLFVNRVISLMMPVMMLMMNGVTLLIVWVGAHQIADSAMQVGDMMAFMQYSMQIIIAFVMVAVMFIMIPRAQVSAERIAEVIETEPAVQDPPEPVHFAGAHPGRVVFDHVSFRYAGADEDVLHDISFVAEPGQTVAFIGSTGSGKSTLVNLIPRFADVTAGRITIDGTDIRAVSLHELRDHIGFVPQRATLFSGTVASNLRFGREEASDEEIRIAAEIAQATEFIDASPEGYDRVIAQGGSNVSGGQKQRLAIARALAKQPDLYIFDDSFSALDFKTDAVLRKALRPYTQKAAVLIVAQRVNTIMDADQIVVLDEGRVAGIGRHDALIETCETYRDIVASQLGKGEA</sequence>
<dbReference type="GO" id="GO:0016887">
    <property type="term" value="F:ATP hydrolysis activity"/>
    <property type="evidence" value="ECO:0007669"/>
    <property type="project" value="InterPro"/>
</dbReference>
<evidence type="ECO:0000313" key="12">
    <source>
        <dbReference type="EMBL" id="EFV00782.1"/>
    </source>
</evidence>
<dbReference type="GO" id="GO:0005886">
    <property type="term" value="C:plasma membrane"/>
    <property type="evidence" value="ECO:0007669"/>
    <property type="project" value="UniProtKB-SubCell"/>
</dbReference>
<evidence type="ECO:0000256" key="9">
    <source>
        <dbReference type="SAM" id="Phobius"/>
    </source>
</evidence>
<evidence type="ECO:0000256" key="1">
    <source>
        <dbReference type="ARBA" id="ARBA00004651"/>
    </source>
</evidence>
<evidence type="ECO:0000259" key="10">
    <source>
        <dbReference type="PROSITE" id="PS50893"/>
    </source>
</evidence>
<dbReference type="FunFam" id="3.40.50.300:FF:000854">
    <property type="entry name" value="Multidrug ABC transporter ATP-binding protein"/>
    <property type="match status" value="1"/>
</dbReference>
<dbReference type="PROSITE" id="PS00211">
    <property type="entry name" value="ABC_TRANSPORTER_1"/>
    <property type="match status" value="1"/>
</dbReference>
<accession>E6MJP6</accession>
<dbReference type="InterPro" id="IPR027417">
    <property type="entry name" value="P-loop_NTPase"/>
</dbReference>
<dbReference type="Gene3D" id="1.20.1560.10">
    <property type="entry name" value="ABC transporter type 1, transmembrane domain"/>
    <property type="match status" value="1"/>
</dbReference>
<dbReference type="STRING" id="887929.HMP0721_2231"/>
<keyword evidence="7 9" id="KW-1133">Transmembrane helix</keyword>
<evidence type="ECO:0000256" key="6">
    <source>
        <dbReference type="ARBA" id="ARBA00022840"/>
    </source>
</evidence>
<feature type="domain" description="ABC transmembrane type-1" evidence="11">
    <location>
        <begin position="288"/>
        <end position="542"/>
    </location>
</feature>
<evidence type="ECO:0000256" key="4">
    <source>
        <dbReference type="ARBA" id="ARBA00022692"/>
    </source>
</evidence>
<evidence type="ECO:0000256" key="8">
    <source>
        <dbReference type="ARBA" id="ARBA00023136"/>
    </source>
</evidence>
<name>E6MJP6_9FIRM</name>
<dbReference type="CDD" id="cd18548">
    <property type="entry name" value="ABC_6TM_Tm287_like"/>
    <property type="match status" value="1"/>
</dbReference>
<dbReference type="InterPro" id="IPR003439">
    <property type="entry name" value="ABC_transporter-like_ATP-bd"/>
</dbReference>
<dbReference type="GO" id="GO:0005524">
    <property type="term" value="F:ATP binding"/>
    <property type="evidence" value="ECO:0007669"/>
    <property type="project" value="UniProtKB-KW"/>
</dbReference>
<evidence type="ECO:0000256" key="7">
    <source>
        <dbReference type="ARBA" id="ARBA00022989"/>
    </source>
</evidence>
<dbReference type="PANTHER" id="PTHR43394">
    <property type="entry name" value="ATP-DEPENDENT PERMEASE MDL1, MITOCHONDRIAL"/>
    <property type="match status" value="1"/>
</dbReference>
<protein>
    <submittedName>
        <fullName evidence="12">ABC transporter, ATP-binding protein</fullName>
    </submittedName>
</protein>
<comment type="subcellular location">
    <subcellularLocation>
        <location evidence="1">Cell membrane</location>
        <topology evidence="1">Multi-pass membrane protein</topology>
    </subcellularLocation>
</comment>
<feature type="domain" description="ABC transporter" evidence="10">
    <location>
        <begin position="577"/>
        <end position="812"/>
    </location>
</feature>
<dbReference type="SMART" id="SM00382">
    <property type="entry name" value="AAA"/>
    <property type="match status" value="1"/>
</dbReference>
<dbReference type="HOGENOM" id="CLU_000604_51_1_9"/>
<dbReference type="SUPFAM" id="SSF52540">
    <property type="entry name" value="P-loop containing nucleoside triphosphate hydrolases"/>
    <property type="match status" value="1"/>
</dbReference>
<feature type="transmembrane region" description="Helical" evidence="9">
    <location>
        <begin position="522"/>
        <end position="540"/>
    </location>
</feature>
<dbReference type="GO" id="GO:0015421">
    <property type="term" value="F:ABC-type oligopeptide transporter activity"/>
    <property type="evidence" value="ECO:0007669"/>
    <property type="project" value="TreeGrafter"/>
</dbReference>
<evidence type="ECO:0000313" key="13">
    <source>
        <dbReference type="Proteomes" id="UP000004754"/>
    </source>
</evidence>
<dbReference type="InterPro" id="IPR011527">
    <property type="entry name" value="ABC1_TM_dom"/>
</dbReference>
<dbReference type="Proteomes" id="UP000004754">
    <property type="component" value="Unassembled WGS sequence"/>
</dbReference>
<dbReference type="InterPro" id="IPR003593">
    <property type="entry name" value="AAA+_ATPase"/>
</dbReference>
<feature type="transmembrane region" description="Helical" evidence="9">
    <location>
        <begin position="399"/>
        <end position="421"/>
    </location>
</feature>
<dbReference type="Gene3D" id="3.40.50.300">
    <property type="entry name" value="P-loop containing nucleotide triphosphate hydrolases"/>
    <property type="match status" value="1"/>
</dbReference>
<evidence type="ECO:0000256" key="3">
    <source>
        <dbReference type="ARBA" id="ARBA00022475"/>
    </source>
</evidence>
<keyword evidence="4 9" id="KW-0812">Transmembrane</keyword>
<dbReference type="Pfam" id="PF00005">
    <property type="entry name" value="ABC_tran"/>
    <property type="match status" value="1"/>
</dbReference>